<reference evidence="10" key="1">
    <citation type="submission" date="2017-04" db="EMBL/GenBank/DDBJ databases">
        <authorList>
            <person name="Varghese N."/>
            <person name="Submissions S."/>
        </authorList>
    </citation>
    <scope>NUCLEOTIDE SEQUENCE [LARGE SCALE GENOMIC DNA]</scope>
    <source>
        <strain evidence="10">DSM 21500</strain>
    </source>
</reference>
<dbReference type="NCBIfam" id="TIGR01167">
    <property type="entry name" value="LPXTG_anchor"/>
    <property type="match status" value="1"/>
</dbReference>
<dbReference type="Gene3D" id="3.20.20.80">
    <property type="entry name" value="Glycosidases"/>
    <property type="match status" value="1"/>
</dbReference>
<keyword evidence="2" id="KW-0964">Secreted</keyword>
<dbReference type="Pfam" id="PF21466">
    <property type="entry name" value="GH101_dom-5"/>
    <property type="match status" value="1"/>
</dbReference>
<dbReference type="Gene3D" id="2.70.98.10">
    <property type="match status" value="1"/>
</dbReference>
<feature type="transmembrane region" description="Helical" evidence="6">
    <location>
        <begin position="1886"/>
        <end position="1906"/>
    </location>
</feature>
<dbReference type="InterPro" id="IPR001202">
    <property type="entry name" value="WW_dom"/>
</dbReference>
<evidence type="ECO:0000256" key="2">
    <source>
        <dbReference type="ARBA" id="ARBA00022525"/>
    </source>
</evidence>
<dbReference type="GO" id="GO:0030246">
    <property type="term" value="F:carbohydrate binding"/>
    <property type="evidence" value="ECO:0007669"/>
    <property type="project" value="InterPro"/>
</dbReference>
<dbReference type="InterPro" id="IPR008979">
    <property type="entry name" value="Galactose-bd-like_sf"/>
</dbReference>
<dbReference type="Pfam" id="PF17995">
    <property type="entry name" value="GH101_N"/>
    <property type="match status" value="1"/>
</dbReference>
<dbReference type="InterPro" id="IPR049314">
    <property type="entry name" value="GH101_dom-5"/>
</dbReference>
<organism evidence="9 10">
    <name type="scientific">Aerococcus suis</name>
    <dbReference type="NCBI Taxonomy" id="371602"/>
    <lineage>
        <taxon>Bacteria</taxon>
        <taxon>Bacillati</taxon>
        <taxon>Bacillota</taxon>
        <taxon>Bacilli</taxon>
        <taxon>Lactobacillales</taxon>
        <taxon>Aerococcaceae</taxon>
        <taxon>Aerococcus</taxon>
    </lineage>
</organism>
<feature type="region of interest" description="Disordered" evidence="5">
    <location>
        <begin position="1800"/>
        <end position="1819"/>
    </location>
</feature>
<evidence type="ECO:0000313" key="10">
    <source>
        <dbReference type="Proteomes" id="UP000243884"/>
    </source>
</evidence>
<dbReference type="Pfam" id="PF12905">
    <property type="entry name" value="Glyco_hydro_101"/>
    <property type="match status" value="1"/>
</dbReference>
<dbReference type="Gene3D" id="2.60.120.260">
    <property type="entry name" value="Galactose-binding domain-like"/>
    <property type="match status" value="3"/>
</dbReference>
<evidence type="ECO:0000256" key="7">
    <source>
        <dbReference type="SAM" id="SignalP"/>
    </source>
</evidence>
<feature type="signal peptide" evidence="7">
    <location>
        <begin position="1"/>
        <end position="37"/>
    </location>
</feature>
<dbReference type="Pfam" id="PF18080">
    <property type="entry name" value="Gal_mutarotas_3"/>
    <property type="match status" value="1"/>
</dbReference>
<keyword evidence="6" id="KW-1133">Transmembrane helix</keyword>
<dbReference type="RefSeq" id="WP_084097967.1">
    <property type="nucleotide sequence ID" value="NZ_FWXK01000002.1"/>
</dbReference>
<keyword evidence="4" id="KW-0572">Peptidoglycan-anchor</keyword>
<evidence type="ECO:0000256" key="6">
    <source>
        <dbReference type="SAM" id="Phobius"/>
    </source>
</evidence>
<dbReference type="PROSITE" id="PS50020">
    <property type="entry name" value="WW_DOMAIN_2"/>
    <property type="match status" value="1"/>
</dbReference>
<dbReference type="Proteomes" id="UP000243884">
    <property type="component" value="Unassembled WGS sequence"/>
</dbReference>
<feature type="region of interest" description="Disordered" evidence="5">
    <location>
        <begin position="32"/>
        <end position="176"/>
    </location>
</feature>
<feature type="region of interest" description="Disordered" evidence="5">
    <location>
        <begin position="1735"/>
        <end position="1756"/>
    </location>
</feature>
<feature type="compositionally biased region" description="Acidic residues" evidence="5">
    <location>
        <begin position="137"/>
        <end position="163"/>
    </location>
</feature>
<evidence type="ECO:0000256" key="4">
    <source>
        <dbReference type="ARBA" id="ARBA00023088"/>
    </source>
</evidence>
<feature type="compositionally biased region" description="Basic and acidic residues" evidence="5">
    <location>
        <begin position="51"/>
        <end position="68"/>
    </location>
</feature>
<dbReference type="InterPro" id="IPR019931">
    <property type="entry name" value="LPXTG_anchor"/>
</dbReference>
<accession>A0A1W1Y5R2</accession>
<keyword evidence="10" id="KW-1185">Reference proteome</keyword>
<evidence type="ECO:0000259" key="8">
    <source>
        <dbReference type="PROSITE" id="PS50020"/>
    </source>
</evidence>
<keyword evidence="1" id="KW-0134">Cell wall</keyword>
<dbReference type="Pfam" id="PF17451">
    <property type="entry name" value="Glyco_hyd_101C"/>
    <property type="match status" value="1"/>
</dbReference>
<dbReference type="InterPro" id="IPR025706">
    <property type="entry name" value="Endoa_GalNAc"/>
</dbReference>
<dbReference type="InterPro" id="IPR040575">
    <property type="entry name" value="GH101_N"/>
</dbReference>
<dbReference type="InterPro" id="IPR040633">
    <property type="entry name" value="Gal_mutarotas_3"/>
</dbReference>
<name>A0A1W1Y5R2_9LACT</name>
<evidence type="ECO:0000313" key="9">
    <source>
        <dbReference type="EMBL" id="SMC31477.1"/>
    </source>
</evidence>
<evidence type="ECO:0000256" key="1">
    <source>
        <dbReference type="ARBA" id="ARBA00022512"/>
    </source>
</evidence>
<dbReference type="InterPro" id="IPR013780">
    <property type="entry name" value="Glyco_hydro_b"/>
</dbReference>
<dbReference type="Gene3D" id="2.60.40.1180">
    <property type="entry name" value="Golgi alpha-mannosidase II"/>
    <property type="match status" value="1"/>
</dbReference>
<feature type="compositionally biased region" description="Basic and acidic residues" evidence="5">
    <location>
        <begin position="164"/>
        <end position="176"/>
    </location>
</feature>
<feature type="chain" id="PRO_5012822754" evidence="7">
    <location>
        <begin position="38"/>
        <end position="1912"/>
    </location>
</feature>
<feature type="region of interest" description="Disordered" evidence="5">
    <location>
        <begin position="1771"/>
        <end position="1790"/>
    </location>
</feature>
<dbReference type="GO" id="GO:0033926">
    <property type="term" value="F:endo-alpha-N-acetylgalactosaminidase activity"/>
    <property type="evidence" value="ECO:0007669"/>
    <property type="project" value="InterPro"/>
</dbReference>
<protein>
    <submittedName>
        <fullName evidence="9">Endo-alpha-N-acetylgalactosaminidase</fullName>
    </submittedName>
</protein>
<sequence length="1912" mass="211112">MDSKLKIPMFKQSLTVTFSVAASVLLFASNDSQTAQAAEVDETTPTSTLVQEDKQEVPVEESNEKTEPVAETAEVAEEPVEEGQPEELTDTVAESEETPAAPTNEGGNQPAAEETTDDVADTEEVENTQPEANEATEAVDAEEQPAEENPSEDAEEPEEETNETESKEVEPDWKLASKDGENAVIELEGVRYNVVASNDKNNNGNNAALFEKEGLETNEDGSVSVHLKFLDVSAPGQSRFGAFLKYGDPNNHIFVGYDQGDWFWEYKLDGKGDYLRSNRKAAPKTLESNDLLISLKADGQLNAENNGTAVFDTVNIPTNVMEALKDNKKVYLKAGSFQDQSTQIFVVADNQEGVSQDPTEREPEEGPEVNDQDVVYDEITDGKLTAKIDTAFPRVAEFEFEGDILPGQVNKIDSVKINGHEIKPDVTYNKIDDKTVEYQFDIKDPENFIDAEMIVQLKIANGNFHFDVTNITNRNNIAYGEKIDNPELLLTTIEFPGNYLVAVSSDDEDAAFDGARMSTNTHQSGDVHIDVTNPMLNNFPEGYMYGFVSNDKLAAGVWSNSQYNFGGGANDYTRLQIDKQTVGHTNYIGIGATPFIYEKQYKGLVYDKETLDLPSATVTFAKDENNDGQVDWQDGAIAYRDIMNNPMGWERVPDLVAYRIAMNFGSQAQNPFLKTLDGIKRVFLHTDGLGQSILLKGYGSEGHDSGHLDYDDIGQRIGGAKDFILLGEEAKKYGADLGIHVNASETYPESDYFTPDRLRKNADGSYNYGWNWLDQGINIDAAYDLGHGRRERFEDLYEEIGEAIDYIYVDVWGNGQSGDNNAWMTHQLAKEINELGYNVAFEWGYAGEYDSIFQHWAADLTYGGYSLKGINSNIVRFIRNHQKDSWVGNYPQYGGAAVNPLLGGYSMKDFEGWQGRSDYIGYIKNLFEVNIPTKFVQHFKVMKWIDGEPVLMSDNGETYQWTPEMEIHLQDDNGRELKIYRKSNDVNDPGYMQRVMTLDGRVILDGSAYLMPWNWDANGNALSDNEEKLYYYNTKAGETTWELPAEYQGKDLYLYKLTDTGKQDETVIRATDGKITLDLDAETPYVIYLAPQENETVSYGEFSHIVNPGFNAVNLDAWDVTGQAEKADVVYSQGYNPMLAIGDNDEATHVSQKLTGLKPNTNYAVYVGVDNRSDAKASLSVTVDGETLTQSTDKSFAKNYIQADAHNTLKQNATVDDVSYFQNMYVFFNSGDNPDDIVLTLSREAGKDLSYFDDVRIVENDAKLFDGSHNTDKDATVFFQDFEDVAQGIYPFVVSEIEGVQDNRTHLAELNDPYTQRGFNGKVIADVIDGKWSVKTNGLTGRNKLVYHTIPQTFYFEPGELYEISFDYEAGADGTYAFAIGDGENGIGNLDLTPLNNTWKDSDSAKTFKIQLMGSESGKTFIGIYSTGKEADLNGTSGNHANFQSYNDFMLDNLRIEKVTMTPELLKGIVLDNVKDVSDIYTPETVSAYAAAVQAVIDANPETISLEEMRELANAVTTAENNLATQKAHLTIDDMAHLEANYQGGSGIELAFDDKLNTIWHSSWAGDGVGKPVIMELNEATPIKGFEYIPRQSGANGRIQDGTITVIDADGEEHEFTFSDWANDAQTKVVDFDGVINATKVVLVPTATYGGSEAEMNKFASAAEIHLLIPTEVNESDTAAGFVESLGNYENEYGTDQFAGIRQSYELLAANHLLTDGTVETLETQLLAKVTDIVSGGGTEQPEEPTEPSIGSEYVEDPYVDGKDVVEKDLTDEPAKGESGSEYVEDPYVDGKDVVEKDLTDEPAKGESGSEYVEDPYVDGDEIIEKDVTVQSTDHLGSESMDLQSTESNDDTMTEADNAMATEDIKVDATGEGQVGEDKSLPQTGATAGTLLGGLTALVSGLGLSFKKRNKK</sequence>
<feature type="compositionally biased region" description="Acidic residues" evidence="5">
    <location>
        <begin position="74"/>
        <end position="97"/>
    </location>
</feature>
<dbReference type="Pfam" id="PF17974">
    <property type="entry name" value="GalBD_like"/>
    <property type="match status" value="1"/>
</dbReference>
<evidence type="ECO:0000256" key="3">
    <source>
        <dbReference type="ARBA" id="ARBA00022729"/>
    </source>
</evidence>
<keyword evidence="6" id="KW-0472">Membrane</keyword>
<feature type="region of interest" description="Disordered" evidence="5">
    <location>
        <begin position="1833"/>
        <end position="1887"/>
    </location>
</feature>
<dbReference type="CDD" id="cd00201">
    <property type="entry name" value="WW"/>
    <property type="match status" value="1"/>
</dbReference>
<dbReference type="SUPFAM" id="SSF49785">
    <property type="entry name" value="Galactose-binding domain-like"/>
    <property type="match status" value="1"/>
</dbReference>
<dbReference type="Pfam" id="PF00746">
    <property type="entry name" value="Gram_pos_anchor"/>
    <property type="match status" value="1"/>
</dbReference>
<feature type="domain" description="WW" evidence="8">
    <location>
        <begin position="1009"/>
        <end position="1046"/>
    </location>
</feature>
<feature type="compositionally biased region" description="Polar residues" evidence="5">
    <location>
        <begin position="1833"/>
        <end position="1847"/>
    </location>
</feature>
<dbReference type="Pfam" id="PF00754">
    <property type="entry name" value="F5_F8_type_C"/>
    <property type="match status" value="1"/>
</dbReference>
<keyword evidence="3 7" id="KW-0732">Signal</keyword>
<keyword evidence="6" id="KW-0812">Transmembrane</keyword>
<dbReference type="InterPro" id="IPR040502">
    <property type="entry name" value="GH101_dom-6"/>
</dbReference>
<dbReference type="Gene3D" id="2.60.120.870">
    <property type="match status" value="1"/>
</dbReference>
<dbReference type="InterPro" id="IPR035364">
    <property type="entry name" value="Beta_sandwich_GH101"/>
</dbReference>
<dbReference type="InterPro" id="IPR014718">
    <property type="entry name" value="GH-type_carb-bd"/>
</dbReference>
<dbReference type="CDD" id="cd14244">
    <property type="entry name" value="GH_101_like"/>
    <property type="match status" value="1"/>
</dbReference>
<gene>
    <name evidence="9" type="ORF">SAMN04487984_0373</name>
</gene>
<dbReference type="InterPro" id="IPR000421">
    <property type="entry name" value="FA58C"/>
</dbReference>
<dbReference type="EMBL" id="FWXK01000002">
    <property type="protein sequence ID" value="SMC31477.1"/>
    <property type="molecule type" value="Genomic_DNA"/>
</dbReference>
<dbReference type="OrthoDB" id="1095434at2"/>
<feature type="compositionally biased region" description="Acidic residues" evidence="5">
    <location>
        <begin position="114"/>
        <end position="126"/>
    </location>
</feature>
<proteinExistence type="predicted"/>
<dbReference type="STRING" id="371602.SAMN04487984_0373"/>
<evidence type="ECO:0000256" key="5">
    <source>
        <dbReference type="SAM" id="MobiDB-lite"/>
    </source>
</evidence>